<feature type="domain" description="4Fe-4S Mo/W bis-MGD-type" evidence="11">
    <location>
        <begin position="64"/>
        <end position="137"/>
    </location>
</feature>
<dbReference type="InterPro" id="IPR006657">
    <property type="entry name" value="MoPterin_dinucl-bd_dom"/>
</dbReference>
<evidence type="ECO:0000256" key="8">
    <source>
        <dbReference type="ARBA" id="ARBA00023002"/>
    </source>
</evidence>
<dbReference type="Pfam" id="PF00384">
    <property type="entry name" value="Molybdopterin"/>
    <property type="match status" value="1"/>
</dbReference>
<keyword evidence="5" id="KW-0500">Molybdenum</keyword>
<dbReference type="Proteomes" id="UP000006695">
    <property type="component" value="Chromosome"/>
</dbReference>
<keyword evidence="9" id="KW-0408">Iron</keyword>
<keyword evidence="8" id="KW-0560">Oxidoreductase</keyword>
<gene>
    <name evidence="12" type="ordered locus">Gura_0477</name>
</gene>
<dbReference type="NCBIfam" id="TIGR01409">
    <property type="entry name" value="TAT_signal_seq"/>
    <property type="match status" value="1"/>
</dbReference>
<dbReference type="RefSeq" id="WP_011937417.1">
    <property type="nucleotide sequence ID" value="NC_009483.1"/>
</dbReference>
<evidence type="ECO:0000256" key="9">
    <source>
        <dbReference type="ARBA" id="ARBA00023004"/>
    </source>
</evidence>
<evidence type="ECO:0000313" key="13">
    <source>
        <dbReference type="Proteomes" id="UP000006695"/>
    </source>
</evidence>
<dbReference type="InterPro" id="IPR006963">
    <property type="entry name" value="Mopterin_OxRdtase_4Fe-4S_dom"/>
</dbReference>
<evidence type="ECO:0000256" key="2">
    <source>
        <dbReference type="ARBA" id="ARBA00010312"/>
    </source>
</evidence>
<dbReference type="SUPFAM" id="SSF50692">
    <property type="entry name" value="ADC-like"/>
    <property type="match status" value="1"/>
</dbReference>
<dbReference type="PROSITE" id="PS51318">
    <property type="entry name" value="TAT"/>
    <property type="match status" value="1"/>
</dbReference>
<evidence type="ECO:0000313" key="12">
    <source>
        <dbReference type="EMBL" id="ABQ24692.1"/>
    </source>
</evidence>
<keyword evidence="6" id="KW-0479">Metal-binding</keyword>
<keyword evidence="13" id="KW-1185">Reference proteome</keyword>
<dbReference type="PROSITE" id="PS51669">
    <property type="entry name" value="4FE4S_MOW_BIS_MGD"/>
    <property type="match status" value="1"/>
</dbReference>
<evidence type="ECO:0000256" key="10">
    <source>
        <dbReference type="ARBA" id="ARBA00023014"/>
    </source>
</evidence>
<dbReference type="GO" id="GO:0051539">
    <property type="term" value="F:4 iron, 4 sulfur cluster binding"/>
    <property type="evidence" value="ECO:0007669"/>
    <property type="project" value="UniProtKB-KW"/>
</dbReference>
<proteinExistence type="inferred from homology"/>
<dbReference type="InterPro" id="IPR006311">
    <property type="entry name" value="TAT_signal"/>
</dbReference>
<organism evidence="12 13">
    <name type="scientific">Geotalea uraniireducens (strain Rf4)</name>
    <name type="common">Geobacter uraniireducens</name>
    <dbReference type="NCBI Taxonomy" id="351605"/>
    <lineage>
        <taxon>Bacteria</taxon>
        <taxon>Pseudomonadati</taxon>
        <taxon>Thermodesulfobacteriota</taxon>
        <taxon>Desulfuromonadia</taxon>
        <taxon>Geobacterales</taxon>
        <taxon>Geobacteraceae</taxon>
        <taxon>Geotalea</taxon>
    </lineage>
</organism>
<dbReference type="GO" id="GO:0016491">
    <property type="term" value="F:oxidoreductase activity"/>
    <property type="evidence" value="ECO:0007669"/>
    <property type="project" value="UniProtKB-KW"/>
</dbReference>
<keyword evidence="4" id="KW-0004">4Fe-4S</keyword>
<name>A5GCK1_GEOUR</name>
<dbReference type="GO" id="GO:0043546">
    <property type="term" value="F:molybdopterin cofactor binding"/>
    <property type="evidence" value="ECO:0007669"/>
    <property type="project" value="InterPro"/>
</dbReference>
<keyword evidence="10" id="KW-0411">Iron-sulfur</keyword>
<evidence type="ECO:0000256" key="7">
    <source>
        <dbReference type="ARBA" id="ARBA00022729"/>
    </source>
</evidence>
<comment type="subcellular location">
    <subcellularLocation>
        <location evidence="1">Cell envelope</location>
    </subcellularLocation>
</comment>
<dbReference type="InterPro" id="IPR006656">
    <property type="entry name" value="Mopterin_OxRdtase"/>
</dbReference>
<dbReference type="SMART" id="SM00926">
    <property type="entry name" value="Molybdop_Fe4S4"/>
    <property type="match status" value="1"/>
</dbReference>
<dbReference type="Gene3D" id="3.40.50.740">
    <property type="match status" value="1"/>
</dbReference>
<dbReference type="AlphaFoldDB" id="A5GCK1"/>
<dbReference type="InterPro" id="IPR009010">
    <property type="entry name" value="Asp_de-COase-like_dom_sf"/>
</dbReference>
<dbReference type="EMBL" id="CP000698">
    <property type="protein sequence ID" value="ABQ24692.1"/>
    <property type="molecule type" value="Genomic_DNA"/>
</dbReference>
<dbReference type="PANTHER" id="PTHR43742:SF9">
    <property type="entry name" value="TETRATHIONATE REDUCTASE SUBUNIT A"/>
    <property type="match status" value="1"/>
</dbReference>
<sequence length="1074" mass="119416">MDERDDIELLENKGISRRDFLKNSALIGCGALVASQLDFAHGLIARVEAGELTQMEALEMLREESTLYTVCLNCNTGCGIKVKVLDGVAVKVDGNPYNPFTLHPHLPMTEELSRAAKVDGAICPKGQSAHQGAYDPYRIRKVLKRAGKRGDGKWVSVPFDQAVSEIVNGGALFAHVPGEEKRLVTGLKDIYAMKDPMVFESMGADVALIRKKKMTVAQFKARHAANLHLLIDPDHPDFGPRNNQFVYFWGRIKGGRSDFAKRFTDGFGTVNTHGHTTVCQGSLYFACKAMSEQYVGDTFKDGQKFYWQADQENAEYILFVGANLFDGNYGPPNRTPRMTQRLVEGKLRITVIDPRFTKLAAKAHRWVPIRPGTDAAFAMGMTRWILENKRYDAVYLANANKAGAAKDGESTWSNATWLVKIDKDGNPGAFLRASEIGLKAKEVRTGRDGKEFPFEYLVAIRDGEPTAFDPNDERLRVRGELFVSTELKGKEGPIRVKSALQIMLETAREKTIAEYAKICGVEPGVIEAVAREFTSYGKRACVDVHRGPAQHTNGFYAISSLMNLNLLVGNFDWKGGMIAASTFNTDGSRNERQPFNFKKLTPKSGKPFGLSIIRHDALYEESTVFAGYPAKRNWWPLSSDVYEEILPSIADAYPYPIKVLFSYMGSPSYSLPAGQTNIAALTNLERVPLYFASDITVGTTTMYADYVFPDLHFLERWEFQGSHPNMPVKVQPVRHPVIASPNEVVRVFGEEQPISFETLWLALAEKLGIPGFGKDCFAAGQHFTRPDDFYFRMVANLAYDGREPVPDAGWNEVELFMRGHRHLPKNVIDMARNENLGLANLSKAIHILNRGGRFDTQEASYKGEYAANRYGRLINLYQEKTSKVKDAFTGRHFHGMARYEPVADTLGNEPTLLSKGYDLHLITQRDVRMTKSRTVTNQYLTELMPGNGIIVNTRDARRLGLKNGQMVKVVSASNPAGEWDLGNGVKKPMIGKVQITETIRPGVVTFTLGHGNWATGAADVTIDGTLIKGDPRRGGGVHANAAMWIDPHLKNTCMIDKVGGSVSFYDTMVRLVKV</sequence>
<dbReference type="Gene3D" id="3.40.228.10">
    <property type="entry name" value="Dimethylsulfoxide Reductase, domain 2"/>
    <property type="match status" value="1"/>
</dbReference>
<dbReference type="GO" id="GO:0046872">
    <property type="term" value="F:metal ion binding"/>
    <property type="evidence" value="ECO:0007669"/>
    <property type="project" value="UniProtKB-KW"/>
</dbReference>
<dbReference type="KEGG" id="gur:Gura_0477"/>
<dbReference type="GO" id="GO:0030313">
    <property type="term" value="C:cell envelope"/>
    <property type="evidence" value="ECO:0007669"/>
    <property type="project" value="UniProtKB-SubCell"/>
</dbReference>
<dbReference type="InterPro" id="IPR019546">
    <property type="entry name" value="TAT_signal_bac_arc"/>
</dbReference>
<dbReference type="Pfam" id="PF04879">
    <property type="entry name" value="Molybdop_Fe4S4"/>
    <property type="match status" value="1"/>
</dbReference>
<dbReference type="InterPro" id="IPR050612">
    <property type="entry name" value="Prok_Mopterin_Oxidored"/>
</dbReference>
<evidence type="ECO:0000256" key="1">
    <source>
        <dbReference type="ARBA" id="ARBA00004196"/>
    </source>
</evidence>
<dbReference type="PANTHER" id="PTHR43742">
    <property type="entry name" value="TRIMETHYLAMINE-N-OXIDE REDUCTASE"/>
    <property type="match status" value="1"/>
</dbReference>
<comment type="similarity">
    <text evidence="2">Belongs to the prokaryotic molybdopterin-containing oxidoreductase family.</text>
</comment>
<protein>
    <submittedName>
        <fullName evidence="12">Molybdopterin oxidoreductase</fullName>
    </submittedName>
</protein>
<comment type="subunit">
    <text evidence="3">Heterodimer of a large and a small subunit.</text>
</comment>
<dbReference type="STRING" id="351605.Gura_0477"/>
<dbReference type="Gene3D" id="2.40.40.20">
    <property type="match status" value="1"/>
</dbReference>
<accession>A5GCK1</accession>
<dbReference type="OrthoDB" id="9810782at2"/>
<evidence type="ECO:0000256" key="4">
    <source>
        <dbReference type="ARBA" id="ARBA00022485"/>
    </source>
</evidence>
<dbReference type="SUPFAM" id="SSF53706">
    <property type="entry name" value="Formate dehydrogenase/DMSO reductase, domains 1-3"/>
    <property type="match status" value="1"/>
</dbReference>
<reference evidence="12 13" key="1">
    <citation type="submission" date="2007-05" db="EMBL/GenBank/DDBJ databases">
        <title>Complete sequence of Geobacter uraniireducens Rf4.</title>
        <authorList>
            <consortium name="US DOE Joint Genome Institute"/>
            <person name="Copeland A."/>
            <person name="Lucas S."/>
            <person name="Lapidus A."/>
            <person name="Barry K."/>
            <person name="Detter J.C."/>
            <person name="Glavina del Rio T."/>
            <person name="Hammon N."/>
            <person name="Israni S."/>
            <person name="Dalin E."/>
            <person name="Tice H."/>
            <person name="Pitluck S."/>
            <person name="Chertkov O."/>
            <person name="Brettin T."/>
            <person name="Bruce D."/>
            <person name="Han C."/>
            <person name="Schmutz J."/>
            <person name="Larimer F."/>
            <person name="Land M."/>
            <person name="Hauser L."/>
            <person name="Kyrpides N."/>
            <person name="Mikhailova N."/>
            <person name="Shelobolina E."/>
            <person name="Aklujkar M."/>
            <person name="Lovley D."/>
            <person name="Richardson P."/>
        </authorList>
    </citation>
    <scope>NUCLEOTIDE SEQUENCE [LARGE SCALE GENOMIC DNA]</scope>
    <source>
        <strain evidence="12 13">Rf4</strain>
    </source>
</reference>
<evidence type="ECO:0000256" key="3">
    <source>
        <dbReference type="ARBA" id="ARBA00011771"/>
    </source>
</evidence>
<dbReference type="Pfam" id="PF01568">
    <property type="entry name" value="Molydop_binding"/>
    <property type="match status" value="1"/>
</dbReference>
<dbReference type="HOGENOM" id="CLU_008235_0_0_7"/>
<keyword evidence="7" id="KW-0732">Signal</keyword>
<evidence type="ECO:0000256" key="5">
    <source>
        <dbReference type="ARBA" id="ARBA00022505"/>
    </source>
</evidence>
<dbReference type="Gene3D" id="3.30.200.210">
    <property type="match status" value="1"/>
</dbReference>
<evidence type="ECO:0000256" key="6">
    <source>
        <dbReference type="ARBA" id="ARBA00022723"/>
    </source>
</evidence>
<evidence type="ECO:0000259" key="11">
    <source>
        <dbReference type="PROSITE" id="PS51669"/>
    </source>
</evidence>